<dbReference type="PROSITE" id="PS51257">
    <property type="entry name" value="PROKAR_LIPOPROTEIN"/>
    <property type="match status" value="1"/>
</dbReference>
<reference evidence="1" key="1">
    <citation type="submission" date="2021-11" db="EMBL/GenBank/DDBJ databases">
        <title>Genome sequence.</title>
        <authorList>
            <person name="Sun Q."/>
        </authorList>
    </citation>
    <scope>NUCLEOTIDE SEQUENCE</scope>
    <source>
        <strain evidence="1">JC732</strain>
    </source>
</reference>
<organism evidence="1 2">
    <name type="scientific">Blastopirellula sediminis</name>
    <dbReference type="NCBI Taxonomy" id="2894196"/>
    <lineage>
        <taxon>Bacteria</taxon>
        <taxon>Pseudomonadati</taxon>
        <taxon>Planctomycetota</taxon>
        <taxon>Planctomycetia</taxon>
        <taxon>Pirellulales</taxon>
        <taxon>Pirellulaceae</taxon>
        <taxon>Blastopirellula</taxon>
    </lineage>
</organism>
<dbReference type="RefSeq" id="WP_230217002.1">
    <property type="nucleotide sequence ID" value="NZ_JAJKFT010000004.1"/>
</dbReference>
<keyword evidence="1" id="KW-0378">Hydrolase</keyword>
<proteinExistence type="predicted"/>
<gene>
    <name evidence="1" type="ORF">LOC68_06645</name>
</gene>
<evidence type="ECO:0000313" key="1">
    <source>
        <dbReference type="EMBL" id="MCC9628067.1"/>
    </source>
</evidence>
<protein>
    <submittedName>
        <fullName evidence="1">Carboxypeptidase-like regulatory domain-containing protein</fullName>
    </submittedName>
</protein>
<dbReference type="Proteomes" id="UP001139103">
    <property type="component" value="Unassembled WGS sequence"/>
</dbReference>
<accession>A0A9X1MKP1</accession>
<dbReference type="GO" id="GO:0004180">
    <property type="term" value="F:carboxypeptidase activity"/>
    <property type="evidence" value="ECO:0007669"/>
    <property type="project" value="UniProtKB-KW"/>
</dbReference>
<comment type="caution">
    <text evidence="1">The sequence shown here is derived from an EMBL/GenBank/DDBJ whole genome shotgun (WGS) entry which is preliminary data.</text>
</comment>
<keyword evidence="1" id="KW-0121">Carboxypeptidase</keyword>
<name>A0A9X1MKP1_9BACT</name>
<evidence type="ECO:0000313" key="2">
    <source>
        <dbReference type="Proteomes" id="UP001139103"/>
    </source>
</evidence>
<keyword evidence="2" id="KW-1185">Reference proteome</keyword>
<dbReference type="AlphaFoldDB" id="A0A9X1MKP1"/>
<keyword evidence="1" id="KW-0645">Protease</keyword>
<sequence>MFQKPWKWLAILALASAAGCGSSRSDLPDLVNVTGKITVDGKQVPGLRVVFEPEFGRRSVGMTNESGEFYLEYLTQIKGAVPGKHTVKVTWEGEATDADPGATPTASEPGSSVAGILIPSRYNIRSELSAIVSQDKNQFEFALSTKRH</sequence>
<dbReference type="EMBL" id="JAJKFT010000004">
    <property type="protein sequence ID" value="MCC9628067.1"/>
    <property type="molecule type" value="Genomic_DNA"/>
</dbReference>